<keyword evidence="3" id="KW-0813">Transport</keyword>
<feature type="transmembrane region" description="Helical" evidence="8">
    <location>
        <begin position="17"/>
        <end position="42"/>
    </location>
</feature>
<protein>
    <submittedName>
        <fullName evidence="9">ABC transporter permease</fullName>
    </submittedName>
</protein>
<gene>
    <name evidence="9" type="primary">btuC</name>
    <name evidence="9" type="ORF">AMD01_15170</name>
</gene>
<evidence type="ECO:0000313" key="9">
    <source>
        <dbReference type="EMBL" id="KOO44061.1"/>
    </source>
</evidence>
<proteinExistence type="inferred from homology"/>
<dbReference type="EMBL" id="LILC01000019">
    <property type="protein sequence ID" value="KOO44061.1"/>
    <property type="molecule type" value="Genomic_DNA"/>
</dbReference>
<reference evidence="10" key="1">
    <citation type="submission" date="2015-08" db="EMBL/GenBank/DDBJ databases">
        <title>Fjat-14210 dsm16467.</title>
        <authorList>
            <person name="Liu B."/>
            <person name="Wang J."/>
            <person name="Zhu Y."/>
            <person name="Liu G."/>
            <person name="Chen Q."/>
            <person name="Chen Z."/>
            <person name="Lan J."/>
            <person name="Che J."/>
            <person name="Ge C."/>
            <person name="Shi H."/>
            <person name="Pan Z."/>
            <person name="Liu X."/>
        </authorList>
    </citation>
    <scope>NUCLEOTIDE SEQUENCE [LARGE SCALE GENOMIC DNA]</scope>
    <source>
        <strain evidence="10">DSM 16467</strain>
    </source>
</reference>
<dbReference type="GO" id="GO:0033214">
    <property type="term" value="P:siderophore-iron import into cell"/>
    <property type="evidence" value="ECO:0007669"/>
    <property type="project" value="TreeGrafter"/>
</dbReference>
<evidence type="ECO:0000256" key="5">
    <source>
        <dbReference type="ARBA" id="ARBA00022692"/>
    </source>
</evidence>
<feature type="transmembrane region" description="Helical" evidence="8">
    <location>
        <begin position="164"/>
        <end position="186"/>
    </location>
</feature>
<dbReference type="AlphaFoldDB" id="A0A0M0KZ19"/>
<dbReference type="SUPFAM" id="SSF81345">
    <property type="entry name" value="ABC transporter involved in vitamin B12 uptake, BtuC"/>
    <property type="match status" value="1"/>
</dbReference>
<evidence type="ECO:0000256" key="6">
    <source>
        <dbReference type="ARBA" id="ARBA00022989"/>
    </source>
</evidence>
<keyword evidence="10" id="KW-1185">Reference proteome</keyword>
<dbReference type="Proteomes" id="UP000037558">
    <property type="component" value="Unassembled WGS sequence"/>
</dbReference>
<keyword evidence="7 8" id="KW-0472">Membrane</keyword>
<evidence type="ECO:0000313" key="10">
    <source>
        <dbReference type="Proteomes" id="UP000037558"/>
    </source>
</evidence>
<keyword evidence="4" id="KW-1003">Cell membrane</keyword>
<feature type="transmembrane region" description="Helical" evidence="8">
    <location>
        <begin position="206"/>
        <end position="228"/>
    </location>
</feature>
<sequence>MELSHQKRLQKRRIGGAYLFSISFVLVSFFIGISIGSVHIPLIDTVKIVTKMGFVSTDELQQFSSLLWSIRIPRVILTLMIGAALALAGSALQGLLQNPLADPYTLGVSSGASLGAVIVLFFNLQIPFLGMFTLPFMSFVTALLSLLFILFFAHVVLKRMTTESMILIGVITSAFLGALISLVIALSGDELRQIVNWLLGSVSMRGWSYVNIFLPFFIVGTILLLLCSKELNALLFGEEIAQSLGIKVGAYKVIILIASSILTGGAVAVSGTIGFVGLIVPHATRFLIGSDHRHLLPLAMLNGGAFLVIADLLSRVLIEPRELPIGVITSIIGGPVFAILLLKKYRQQV</sequence>
<dbReference type="PANTHER" id="PTHR30472:SF25">
    <property type="entry name" value="ABC TRANSPORTER PERMEASE PROTEIN MJ0876-RELATED"/>
    <property type="match status" value="1"/>
</dbReference>
<evidence type="ECO:0000256" key="4">
    <source>
        <dbReference type="ARBA" id="ARBA00022475"/>
    </source>
</evidence>
<dbReference type="RefSeq" id="WP_053402270.1">
    <property type="nucleotide sequence ID" value="NZ_LILC01000019.1"/>
</dbReference>
<feature type="transmembrane region" description="Helical" evidence="8">
    <location>
        <begin position="295"/>
        <end position="317"/>
    </location>
</feature>
<dbReference type="InterPro" id="IPR000522">
    <property type="entry name" value="ABC_transptr_permease_BtuC"/>
</dbReference>
<dbReference type="PANTHER" id="PTHR30472">
    <property type="entry name" value="FERRIC ENTEROBACTIN TRANSPORT SYSTEM PERMEASE PROTEIN"/>
    <property type="match status" value="1"/>
</dbReference>
<dbReference type="GO" id="GO:0022857">
    <property type="term" value="F:transmembrane transporter activity"/>
    <property type="evidence" value="ECO:0007669"/>
    <property type="project" value="InterPro"/>
</dbReference>
<dbReference type="FunFam" id="1.10.3470.10:FF:000001">
    <property type="entry name" value="Vitamin B12 ABC transporter permease BtuC"/>
    <property type="match status" value="1"/>
</dbReference>
<accession>A0A0M0KZ19</accession>
<keyword evidence="6 8" id="KW-1133">Transmembrane helix</keyword>
<dbReference type="STRING" id="284581.AMD01_15170"/>
<feature type="transmembrane region" description="Helical" evidence="8">
    <location>
        <begin position="72"/>
        <end position="92"/>
    </location>
</feature>
<evidence type="ECO:0000256" key="8">
    <source>
        <dbReference type="SAM" id="Phobius"/>
    </source>
</evidence>
<keyword evidence="5 8" id="KW-0812">Transmembrane</keyword>
<feature type="transmembrane region" description="Helical" evidence="8">
    <location>
        <begin position="136"/>
        <end position="157"/>
    </location>
</feature>
<feature type="transmembrane region" description="Helical" evidence="8">
    <location>
        <begin position="323"/>
        <end position="342"/>
    </location>
</feature>
<dbReference type="InterPro" id="IPR037294">
    <property type="entry name" value="ABC_BtuC-like"/>
</dbReference>
<dbReference type="CDD" id="cd06550">
    <property type="entry name" value="TM_ABC_iron-siderophores_like"/>
    <property type="match status" value="1"/>
</dbReference>
<evidence type="ECO:0000256" key="2">
    <source>
        <dbReference type="ARBA" id="ARBA00007935"/>
    </source>
</evidence>
<comment type="similarity">
    <text evidence="2">Belongs to the binding-protein-dependent transport system permease family. FecCD subfamily.</text>
</comment>
<feature type="transmembrane region" description="Helical" evidence="8">
    <location>
        <begin position="104"/>
        <end position="124"/>
    </location>
</feature>
<dbReference type="GO" id="GO:0005886">
    <property type="term" value="C:plasma membrane"/>
    <property type="evidence" value="ECO:0007669"/>
    <property type="project" value="UniProtKB-SubCell"/>
</dbReference>
<comment type="subcellular location">
    <subcellularLocation>
        <location evidence="1">Cell membrane</location>
        <topology evidence="1">Multi-pass membrane protein</topology>
    </subcellularLocation>
</comment>
<dbReference type="PATRIC" id="fig|284581.3.peg.4108"/>
<dbReference type="OrthoDB" id="9811721at2"/>
<evidence type="ECO:0000256" key="1">
    <source>
        <dbReference type="ARBA" id="ARBA00004651"/>
    </source>
</evidence>
<comment type="caution">
    <text evidence="9">The sequence shown here is derived from an EMBL/GenBank/DDBJ whole genome shotgun (WGS) entry which is preliminary data.</text>
</comment>
<name>A0A0M0KZ19_9BACI</name>
<dbReference type="Gene3D" id="1.10.3470.10">
    <property type="entry name" value="ABC transporter involved in vitamin B12 uptake, BtuC"/>
    <property type="match status" value="1"/>
</dbReference>
<evidence type="ECO:0000256" key="7">
    <source>
        <dbReference type="ARBA" id="ARBA00023136"/>
    </source>
</evidence>
<evidence type="ECO:0000256" key="3">
    <source>
        <dbReference type="ARBA" id="ARBA00022448"/>
    </source>
</evidence>
<dbReference type="Pfam" id="PF01032">
    <property type="entry name" value="FecCD"/>
    <property type="match status" value="1"/>
</dbReference>
<organism evidence="9 10">
    <name type="scientific">Priestia koreensis</name>
    <dbReference type="NCBI Taxonomy" id="284581"/>
    <lineage>
        <taxon>Bacteria</taxon>
        <taxon>Bacillati</taxon>
        <taxon>Bacillota</taxon>
        <taxon>Bacilli</taxon>
        <taxon>Bacillales</taxon>
        <taxon>Bacillaceae</taxon>
        <taxon>Priestia</taxon>
    </lineage>
</organism>